<dbReference type="HOGENOM" id="CLU_083050_0_0_1"/>
<dbReference type="STRING" id="1137138.A0A067NNI9"/>
<dbReference type="InParanoid" id="A0A067NNI9"/>
<feature type="compositionally biased region" description="Basic residues" evidence="1">
    <location>
        <begin position="173"/>
        <end position="183"/>
    </location>
</feature>
<feature type="non-terminal residue" evidence="2">
    <location>
        <position position="1"/>
    </location>
</feature>
<proteinExistence type="predicted"/>
<dbReference type="EMBL" id="KL198010">
    <property type="protein sequence ID" value="KDQ25176.1"/>
    <property type="molecule type" value="Genomic_DNA"/>
</dbReference>
<feature type="compositionally biased region" description="Polar residues" evidence="1">
    <location>
        <begin position="24"/>
        <end position="38"/>
    </location>
</feature>
<dbReference type="OrthoDB" id="3253399at2759"/>
<reference evidence="3" key="1">
    <citation type="journal article" date="2014" name="Proc. Natl. Acad. Sci. U.S.A.">
        <title>Extensive sampling of basidiomycete genomes demonstrates inadequacy of the white-rot/brown-rot paradigm for wood decay fungi.</title>
        <authorList>
            <person name="Riley R."/>
            <person name="Salamov A.A."/>
            <person name="Brown D.W."/>
            <person name="Nagy L.G."/>
            <person name="Floudas D."/>
            <person name="Held B.W."/>
            <person name="Levasseur A."/>
            <person name="Lombard V."/>
            <person name="Morin E."/>
            <person name="Otillar R."/>
            <person name="Lindquist E.A."/>
            <person name="Sun H."/>
            <person name="LaButti K.M."/>
            <person name="Schmutz J."/>
            <person name="Jabbour D."/>
            <person name="Luo H."/>
            <person name="Baker S.E."/>
            <person name="Pisabarro A.G."/>
            <person name="Walton J.D."/>
            <person name="Blanchette R.A."/>
            <person name="Henrissat B."/>
            <person name="Martin F."/>
            <person name="Cullen D."/>
            <person name="Hibbett D.S."/>
            <person name="Grigoriev I.V."/>
        </authorList>
    </citation>
    <scope>NUCLEOTIDE SEQUENCE [LARGE SCALE GENOMIC DNA]</scope>
    <source>
        <strain evidence="3">PC15</strain>
    </source>
</reference>
<accession>A0A067NNI9</accession>
<feature type="compositionally biased region" description="Pro residues" evidence="1">
    <location>
        <begin position="257"/>
        <end position="267"/>
    </location>
</feature>
<feature type="region of interest" description="Disordered" evidence="1">
    <location>
        <begin position="228"/>
        <end position="267"/>
    </location>
</feature>
<feature type="compositionally biased region" description="Basic and acidic residues" evidence="1">
    <location>
        <begin position="54"/>
        <end position="80"/>
    </location>
</feature>
<dbReference type="AlphaFoldDB" id="A0A067NNI9"/>
<protein>
    <submittedName>
        <fullName evidence="2">Uncharacterized protein</fullName>
    </submittedName>
</protein>
<sequence>MASKTHSKPVSLDSSSDDEAPESFTLSTSKSISKQQTARLAAANASVKSKKKEKNRERDRKLKERAEATRSEIADSGRAGDDEEGDEVTVRKLKQRKAQAEEEVQNGDNAEDIVDRNQLRSSLAAEDDGDEHALSSIPKHLPDHLFKSAFSQSLPSTSTSSTSFTSKPSEDRRKRKTTAKRKAKDLIVGSRVIRTLSATTTVPDTSRTIPSAKVRKFVDRNLALKASKRSKSWQRVPANLGVMKRNGPAARFEDPTGPHPDGIPPCL</sequence>
<dbReference type="Proteomes" id="UP000027073">
    <property type="component" value="Unassembled WGS sequence"/>
</dbReference>
<dbReference type="VEuPathDB" id="FungiDB:PLEOSDRAFT_1097406"/>
<organism evidence="2 3">
    <name type="scientific">Pleurotus ostreatus (strain PC15)</name>
    <name type="common">Oyster mushroom</name>
    <dbReference type="NCBI Taxonomy" id="1137138"/>
    <lineage>
        <taxon>Eukaryota</taxon>
        <taxon>Fungi</taxon>
        <taxon>Dikarya</taxon>
        <taxon>Basidiomycota</taxon>
        <taxon>Agaricomycotina</taxon>
        <taxon>Agaricomycetes</taxon>
        <taxon>Agaricomycetidae</taxon>
        <taxon>Agaricales</taxon>
        <taxon>Pleurotineae</taxon>
        <taxon>Pleurotaceae</taxon>
        <taxon>Pleurotus</taxon>
    </lineage>
</organism>
<evidence type="ECO:0000313" key="2">
    <source>
        <dbReference type="EMBL" id="KDQ25176.1"/>
    </source>
</evidence>
<feature type="compositionally biased region" description="Acidic residues" evidence="1">
    <location>
        <begin position="101"/>
        <end position="112"/>
    </location>
</feature>
<feature type="region of interest" description="Disordered" evidence="1">
    <location>
        <begin position="1"/>
        <end position="183"/>
    </location>
</feature>
<name>A0A067NNI9_PLEO1</name>
<gene>
    <name evidence="2" type="ORF">PLEOSDRAFT_1097406</name>
</gene>
<evidence type="ECO:0000256" key="1">
    <source>
        <dbReference type="SAM" id="MobiDB-lite"/>
    </source>
</evidence>
<evidence type="ECO:0000313" key="3">
    <source>
        <dbReference type="Proteomes" id="UP000027073"/>
    </source>
</evidence>
<feature type="compositionally biased region" description="Low complexity" evidence="1">
    <location>
        <begin position="148"/>
        <end position="167"/>
    </location>
</feature>